<name>A0A8S3GLZ1_9BILA</name>
<proteinExistence type="predicted"/>
<dbReference type="PROSITE" id="PS51125">
    <property type="entry name" value="NHL"/>
    <property type="match status" value="1"/>
</dbReference>
<dbReference type="Proteomes" id="UP000681720">
    <property type="component" value="Unassembled WGS sequence"/>
</dbReference>
<comment type="caution">
    <text evidence="3">The sequence shown here is derived from an EMBL/GenBank/DDBJ whole genome shotgun (WGS) entry which is preliminary data.</text>
</comment>
<evidence type="ECO:0008006" key="6">
    <source>
        <dbReference type="Google" id="ProtNLM"/>
    </source>
</evidence>
<dbReference type="Proteomes" id="UP000681967">
    <property type="component" value="Unassembled WGS sequence"/>
</dbReference>
<evidence type="ECO:0000256" key="1">
    <source>
        <dbReference type="ARBA" id="ARBA00022737"/>
    </source>
</evidence>
<gene>
    <name evidence="3" type="ORF">BYL167_LOCUS76526</name>
    <name evidence="4" type="ORF">GIL414_LOCUS85528</name>
</gene>
<sequence length="65" mass="7431">MRYLKGKKDGIVIIGGDELGDKPNQLSEPFDLSFDRNGNLYVADMSNYRIQMFKIDKSACENFHS</sequence>
<evidence type="ECO:0000313" key="5">
    <source>
        <dbReference type="Proteomes" id="UP000681967"/>
    </source>
</evidence>
<evidence type="ECO:0000313" key="3">
    <source>
        <dbReference type="EMBL" id="CAF5168134.1"/>
    </source>
</evidence>
<dbReference type="Gene3D" id="2.120.10.30">
    <property type="entry name" value="TolB, C-terminal domain"/>
    <property type="match status" value="1"/>
</dbReference>
<feature type="non-terminal residue" evidence="3">
    <location>
        <position position="1"/>
    </location>
</feature>
<evidence type="ECO:0000256" key="2">
    <source>
        <dbReference type="PROSITE-ProRule" id="PRU00504"/>
    </source>
</evidence>
<dbReference type="SUPFAM" id="SSF63829">
    <property type="entry name" value="Calcium-dependent phosphotriesterase"/>
    <property type="match status" value="1"/>
</dbReference>
<dbReference type="EMBL" id="CAJOBH010276154">
    <property type="protein sequence ID" value="CAF5168134.1"/>
    <property type="molecule type" value="Genomic_DNA"/>
</dbReference>
<dbReference type="AlphaFoldDB" id="A0A8S3GLZ1"/>
<dbReference type="InterPro" id="IPR001258">
    <property type="entry name" value="NHL_repeat"/>
</dbReference>
<evidence type="ECO:0000313" key="4">
    <source>
        <dbReference type="EMBL" id="CAF5223328.1"/>
    </source>
</evidence>
<dbReference type="InterPro" id="IPR011042">
    <property type="entry name" value="6-blade_b-propeller_TolB-like"/>
</dbReference>
<feature type="repeat" description="NHL" evidence="2">
    <location>
        <begin position="17"/>
        <end position="56"/>
    </location>
</feature>
<reference evidence="3" key="1">
    <citation type="submission" date="2021-02" db="EMBL/GenBank/DDBJ databases">
        <authorList>
            <person name="Nowell W R."/>
        </authorList>
    </citation>
    <scope>NUCLEOTIDE SEQUENCE</scope>
</reference>
<organism evidence="3 5">
    <name type="scientific">Rotaria magnacalcarata</name>
    <dbReference type="NCBI Taxonomy" id="392030"/>
    <lineage>
        <taxon>Eukaryota</taxon>
        <taxon>Metazoa</taxon>
        <taxon>Spiralia</taxon>
        <taxon>Gnathifera</taxon>
        <taxon>Rotifera</taxon>
        <taxon>Eurotatoria</taxon>
        <taxon>Bdelloidea</taxon>
        <taxon>Philodinida</taxon>
        <taxon>Philodinidae</taxon>
        <taxon>Rotaria</taxon>
    </lineage>
</organism>
<dbReference type="EMBL" id="CAJOBJ010370816">
    <property type="protein sequence ID" value="CAF5223328.1"/>
    <property type="molecule type" value="Genomic_DNA"/>
</dbReference>
<protein>
    <recommendedName>
        <fullName evidence="6">NHL repeat-containing protein 2</fullName>
    </recommendedName>
</protein>
<keyword evidence="1" id="KW-0677">Repeat</keyword>
<accession>A0A8S3GLZ1</accession>